<evidence type="ECO:0000256" key="8">
    <source>
        <dbReference type="ARBA" id="ARBA00022658"/>
    </source>
</evidence>
<accession>A0A7S4T717</accession>
<dbReference type="GO" id="GO:0005737">
    <property type="term" value="C:cytoplasm"/>
    <property type="evidence" value="ECO:0007669"/>
    <property type="project" value="UniProtKB-SubCell"/>
</dbReference>
<evidence type="ECO:0000256" key="7">
    <source>
        <dbReference type="ARBA" id="ARBA00022490"/>
    </source>
</evidence>
<keyword evidence="12" id="KW-0378">Hydrolase</keyword>
<keyword evidence="11" id="KW-0547">Nucleotide-binding</keyword>
<feature type="domain" description="GDPGP1-like N-terminal" evidence="15">
    <location>
        <begin position="178"/>
        <end position="248"/>
    </location>
</feature>
<dbReference type="GO" id="GO:0016787">
    <property type="term" value="F:hydrolase activity"/>
    <property type="evidence" value="ECO:0007669"/>
    <property type="project" value="UniProtKB-KW"/>
</dbReference>
<dbReference type="InterPro" id="IPR058866">
    <property type="entry name" value="GDPGP1_N"/>
</dbReference>
<evidence type="ECO:0000256" key="9">
    <source>
        <dbReference type="ARBA" id="ARBA00022679"/>
    </source>
</evidence>
<protein>
    <recommendedName>
        <fullName evidence="6">GDP-D-glucose phosphorylase 1</fullName>
        <ecNumber evidence="5">2.7.7.78</ecNumber>
    </recommendedName>
</protein>
<comment type="catalytic activity">
    <reaction evidence="1">
        <text>GDP-alpha-D-glucose + phosphate = alpha-D-glucose 1-phosphate + GDP + H(+)</text>
        <dbReference type="Rhea" id="RHEA:30387"/>
        <dbReference type="ChEBI" id="CHEBI:15378"/>
        <dbReference type="ChEBI" id="CHEBI:43474"/>
        <dbReference type="ChEBI" id="CHEBI:58189"/>
        <dbReference type="ChEBI" id="CHEBI:58601"/>
        <dbReference type="ChEBI" id="CHEBI:62230"/>
        <dbReference type="EC" id="2.7.7.78"/>
    </reaction>
</comment>
<evidence type="ECO:0000256" key="11">
    <source>
        <dbReference type="ARBA" id="ARBA00022741"/>
    </source>
</evidence>
<dbReference type="AlphaFoldDB" id="A0A7S4T717"/>
<evidence type="ECO:0000256" key="5">
    <source>
        <dbReference type="ARBA" id="ARBA00012507"/>
    </source>
</evidence>
<evidence type="ECO:0000256" key="2">
    <source>
        <dbReference type="ARBA" id="ARBA00003049"/>
    </source>
</evidence>
<evidence type="ECO:0000259" key="15">
    <source>
        <dbReference type="Pfam" id="PF26217"/>
    </source>
</evidence>
<dbReference type="InterPro" id="IPR058865">
    <property type="entry name" value="GDPGP1_C"/>
</dbReference>
<dbReference type="PANTHER" id="PTHR20884">
    <property type="entry name" value="GDP-D-GLUCOSE PHOSPHORYLASE 1"/>
    <property type="match status" value="1"/>
</dbReference>
<feature type="domain" description="GDPGP1-like C-terminal" evidence="14">
    <location>
        <begin position="272"/>
        <end position="378"/>
    </location>
</feature>
<dbReference type="GO" id="GO:0005085">
    <property type="term" value="F:guanyl-nucleotide exchange factor activity"/>
    <property type="evidence" value="ECO:0007669"/>
    <property type="project" value="UniProtKB-KW"/>
</dbReference>
<keyword evidence="13" id="KW-1133">Transmembrane helix</keyword>
<keyword evidence="13" id="KW-0812">Transmembrane</keyword>
<keyword evidence="13" id="KW-0472">Membrane</keyword>
<keyword evidence="9" id="KW-0808">Transferase</keyword>
<keyword evidence="10" id="KW-0548">Nucleotidyltransferase</keyword>
<dbReference type="GO" id="GO:0006006">
    <property type="term" value="P:glucose metabolic process"/>
    <property type="evidence" value="ECO:0007669"/>
    <property type="project" value="TreeGrafter"/>
</dbReference>
<dbReference type="EMBL" id="HBNR01088432">
    <property type="protein sequence ID" value="CAE4666751.1"/>
    <property type="molecule type" value="Transcribed_RNA"/>
</dbReference>
<dbReference type="GO" id="GO:0080048">
    <property type="term" value="F:GDP-D-glucose phosphorylase activity"/>
    <property type="evidence" value="ECO:0007669"/>
    <property type="project" value="UniProtKB-EC"/>
</dbReference>
<feature type="transmembrane region" description="Helical" evidence="13">
    <location>
        <begin position="449"/>
        <end position="468"/>
    </location>
</feature>
<sequence length="473" mass="50602">MAAEEAPVLSGAHPFHFPVYWERAEWLLQGPHTLSGADSLPDWRASELEVAIVDRWRSLHGPPGGASGGDGSPVFKYRLGSEREPLETRPLPGRLGMVAQKALGRAGKRKPPAAIRKVATLRDPAAFSFGDARWSELLLAFDGPPVSALAPPSLPAADASAPLLPRGGEEGGRSVELPAHSVLVNVAPFCAFHFVLATDLAELQPQVLTERSLRVALGFVRHFSRFLRLTYNSLGAGASVNHLHWQGMYFREPLPIELRPRRRQARRGALLLEAVEGWPLEAWAFTAGAGSDPEELAAAVFPLVQRFLEWNLAHNLCLVNSDGAVRLFIFARRLANFPDPSHTQVAATEALGYWIVPRQEEYESLTAQDAAALMASVAAWGANGSLVVQEVLAPSGWVFDPAPSGGSREGAVHPAAFPPTVASLGDLEPERAQSGDLARGAAAFSEPPVALVMGAAVVTAAALLLYGAKLKQT</sequence>
<dbReference type="PANTHER" id="PTHR20884:SF8">
    <property type="entry name" value="GDP-D-GLUCOSE PHOSPHORYLASE 1"/>
    <property type="match status" value="1"/>
</dbReference>
<evidence type="ECO:0000256" key="12">
    <source>
        <dbReference type="ARBA" id="ARBA00022801"/>
    </source>
</evidence>
<evidence type="ECO:0000256" key="1">
    <source>
        <dbReference type="ARBA" id="ARBA00000063"/>
    </source>
</evidence>
<dbReference type="EC" id="2.7.7.78" evidence="5"/>
<comment type="subcellular location">
    <subcellularLocation>
        <location evidence="3">Cytoplasm</location>
    </subcellularLocation>
</comment>
<evidence type="ECO:0000256" key="6">
    <source>
        <dbReference type="ARBA" id="ARBA00018857"/>
    </source>
</evidence>
<dbReference type="GO" id="GO:0000166">
    <property type="term" value="F:nucleotide binding"/>
    <property type="evidence" value="ECO:0007669"/>
    <property type="project" value="UniProtKB-KW"/>
</dbReference>
<name>A0A7S4T717_9DINO</name>
<evidence type="ECO:0000259" key="14">
    <source>
        <dbReference type="Pfam" id="PF26216"/>
    </source>
</evidence>
<evidence type="ECO:0000256" key="13">
    <source>
        <dbReference type="SAM" id="Phobius"/>
    </source>
</evidence>
<dbReference type="Pfam" id="PF26217">
    <property type="entry name" value="GDPGP1_N"/>
    <property type="match status" value="1"/>
</dbReference>
<comment type="function">
    <text evidence="2">Specific and highly efficient GDP-D-glucose phosphorylase regulating the levels of GDP-D-glucose in cells.</text>
</comment>
<dbReference type="InterPro" id="IPR026506">
    <property type="entry name" value="GDPGP"/>
</dbReference>
<proteinExistence type="inferred from homology"/>
<evidence type="ECO:0000256" key="3">
    <source>
        <dbReference type="ARBA" id="ARBA00004496"/>
    </source>
</evidence>
<reference evidence="16" key="1">
    <citation type="submission" date="2021-01" db="EMBL/GenBank/DDBJ databases">
        <authorList>
            <person name="Corre E."/>
            <person name="Pelletier E."/>
            <person name="Niang G."/>
            <person name="Scheremetjew M."/>
            <person name="Finn R."/>
            <person name="Kale V."/>
            <person name="Holt S."/>
            <person name="Cochrane G."/>
            <person name="Meng A."/>
            <person name="Brown T."/>
            <person name="Cohen L."/>
        </authorList>
    </citation>
    <scope>NUCLEOTIDE SEQUENCE</scope>
    <source>
        <strain evidence="16">CCMP3105</strain>
    </source>
</reference>
<comment type="similarity">
    <text evidence="4">Belongs to the GDPGP1 family.</text>
</comment>
<evidence type="ECO:0000313" key="16">
    <source>
        <dbReference type="EMBL" id="CAE4666751.1"/>
    </source>
</evidence>
<keyword evidence="7" id="KW-0963">Cytoplasm</keyword>
<keyword evidence="8" id="KW-0344">Guanine-nucleotide releasing factor</keyword>
<evidence type="ECO:0000256" key="10">
    <source>
        <dbReference type="ARBA" id="ARBA00022695"/>
    </source>
</evidence>
<evidence type="ECO:0000256" key="4">
    <source>
        <dbReference type="ARBA" id="ARBA00006451"/>
    </source>
</evidence>
<dbReference type="Pfam" id="PF26216">
    <property type="entry name" value="GDPGP1_C"/>
    <property type="match status" value="1"/>
</dbReference>
<gene>
    <name evidence="16" type="ORF">AMON00008_LOCUS63369</name>
</gene>
<organism evidence="16">
    <name type="scientific">Alexandrium monilatum</name>
    <dbReference type="NCBI Taxonomy" id="311494"/>
    <lineage>
        <taxon>Eukaryota</taxon>
        <taxon>Sar</taxon>
        <taxon>Alveolata</taxon>
        <taxon>Dinophyceae</taxon>
        <taxon>Gonyaulacales</taxon>
        <taxon>Pyrocystaceae</taxon>
        <taxon>Alexandrium</taxon>
    </lineage>
</organism>